<dbReference type="RefSeq" id="WP_379907432.1">
    <property type="nucleotide sequence ID" value="NZ_JBHSWE010000001.1"/>
</dbReference>
<protein>
    <submittedName>
        <fullName evidence="1">Uncharacterized protein</fullName>
    </submittedName>
</protein>
<accession>A0ABW1ZTY7</accession>
<gene>
    <name evidence="1" type="ORF">ACFQDL_01190</name>
</gene>
<sequence length="130" mass="13645">MVTGQALRVTGISAKIESELLFAASFMAIAALALLSCDAAEQAARLLVGGKYRMGNAGFVCLAVDPALAQDPVTDKILIQADDEVFLFFAPAYYQGAFTLTQTGENIAVSKRGGLSAAIVHPWPTDVTAH</sequence>
<evidence type="ECO:0000313" key="1">
    <source>
        <dbReference type="EMBL" id="MFC6668874.1"/>
    </source>
</evidence>
<dbReference type="EMBL" id="JBHSWE010000001">
    <property type="protein sequence ID" value="MFC6668874.1"/>
    <property type="molecule type" value="Genomic_DNA"/>
</dbReference>
<dbReference type="Proteomes" id="UP001596422">
    <property type="component" value="Unassembled WGS sequence"/>
</dbReference>
<reference evidence="2" key="1">
    <citation type="journal article" date="2019" name="Int. J. Syst. Evol. Microbiol.">
        <title>The Global Catalogue of Microorganisms (GCM) 10K type strain sequencing project: providing services to taxonomists for standard genome sequencing and annotation.</title>
        <authorList>
            <consortium name="The Broad Institute Genomics Platform"/>
            <consortium name="The Broad Institute Genome Sequencing Center for Infectious Disease"/>
            <person name="Wu L."/>
            <person name="Ma J."/>
        </authorList>
    </citation>
    <scope>NUCLEOTIDE SEQUENCE [LARGE SCALE GENOMIC DNA]</scope>
    <source>
        <strain evidence="2">NBRC 111756</strain>
    </source>
</reference>
<comment type="caution">
    <text evidence="1">The sequence shown here is derived from an EMBL/GenBank/DDBJ whole genome shotgun (WGS) entry which is preliminary data.</text>
</comment>
<evidence type="ECO:0000313" key="2">
    <source>
        <dbReference type="Proteomes" id="UP001596422"/>
    </source>
</evidence>
<name>A0ABW1ZTY7_9GAMM</name>
<keyword evidence="2" id="KW-1185">Reference proteome</keyword>
<organism evidence="1 2">
    <name type="scientific">Marinobacterium aestuariivivens</name>
    <dbReference type="NCBI Taxonomy" id="1698799"/>
    <lineage>
        <taxon>Bacteria</taxon>
        <taxon>Pseudomonadati</taxon>
        <taxon>Pseudomonadota</taxon>
        <taxon>Gammaproteobacteria</taxon>
        <taxon>Oceanospirillales</taxon>
        <taxon>Oceanospirillaceae</taxon>
        <taxon>Marinobacterium</taxon>
    </lineage>
</organism>
<proteinExistence type="predicted"/>